<dbReference type="GO" id="GO:0086010">
    <property type="term" value="P:membrane depolarization during action potential"/>
    <property type="evidence" value="ECO:0007669"/>
    <property type="project" value="TreeGrafter"/>
</dbReference>
<evidence type="ECO:0000256" key="3">
    <source>
        <dbReference type="ARBA" id="ARBA00022989"/>
    </source>
</evidence>
<dbReference type="InterPro" id="IPR005821">
    <property type="entry name" value="Ion_trans_dom"/>
</dbReference>
<dbReference type="GO" id="GO:0005248">
    <property type="term" value="F:voltage-gated sodium channel activity"/>
    <property type="evidence" value="ECO:0007669"/>
    <property type="project" value="TreeGrafter"/>
</dbReference>
<comment type="caution">
    <text evidence="7">The sequence shown here is derived from an EMBL/GenBank/DDBJ whole genome shotgun (WGS) entry which is preliminary data.</text>
</comment>
<evidence type="ECO:0000256" key="5">
    <source>
        <dbReference type="SAM" id="Phobius"/>
    </source>
</evidence>
<organism evidence="7 8">
    <name type="scientific">Campylobacter showae CSUNSWCD</name>
    <dbReference type="NCBI Taxonomy" id="1244083"/>
    <lineage>
        <taxon>Bacteria</taxon>
        <taxon>Pseudomonadati</taxon>
        <taxon>Campylobacterota</taxon>
        <taxon>Epsilonproteobacteria</taxon>
        <taxon>Campylobacterales</taxon>
        <taxon>Campylobacteraceae</taxon>
        <taxon>Campylobacter</taxon>
    </lineage>
</organism>
<dbReference type="EMBL" id="AMZQ01000014">
    <property type="protein sequence ID" value="EKU10348.1"/>
    <property type="molecule type" value="Genomic_DNA"/>
</dbReference>
<dbReference type="STRING" id="1244083.CSUNSWCD_967"/>
<proteinExistence type="predicted"/>
<dbReference type="Proteomes" id="UP000011939">
    <property type="component" value="Unassembled WGS sequence"/>
</dbReference>
<keyword evidence="2 5" id="KW-0812">Transmembrane</keyword>
<dbReference type="InterPro" id="IPR043203">
    <property type="entry name" value="VGCC_Ca_Na"/>
</dbReference>
<evidence type="ECO:0000256" key="2">
    <source>
        <dbReference type="ARBA" id="ARBA00022692"/>
    </source>
</evidence>
<dbReference type="OrthoDB" id="5297065at2"/>
<evidence type="ECO:0000313" key="8">
    <source>
        <dbReference type="Proteomes" id="UP000011939"/>
    </source>
</evidence>
<dbReference type="GO" id="GO:0001518">
    <property type="term" value="C:voltage-gated sodium channel complex"/>
    <property type="evidence" value="ECO:0007669"/>
    <property type="project" value="TreeGrafter"/>
</dbReference>
<dbReference type="AlphaFoldDB" id="M5IQ48"/>
<evidence type="ECO:0000313" key="7">
    <source>
        <dbReference type="EMBL" id="EKU10348.1"/>
    </source>
</evidence>
<accession>M5IQ48</accession>
<dbReference type="PATRIC" id="fig|1244083.3.peg.2213"/>
<dbReference type="Gene3D" id="1.20.120.350">
    <property type="entry name" value="Voltage-gated potassium channels. Chain C"/>
    <property type="match status" value="1"/>
</dbReference>
<dbReference type="eggNOG" id="ENOG502Z7ZD">
    <property type="taxonomic scope" value="Bacteria"/>
</dbReference>
<dbReference type="SUPFAM" id="SSF81324">
    <property type="entry name" value="Voltage-gated potassium channels"/>
    <property type="match status" value="1"/>
</dbReference>
<dbReference type="PANTHER" id="PTHR10037:SF62">
    <property type="entry name" value="SODIUM CHANNEL PROTEIN 60E"/>
    <property type="match status" value="1"/>
</dbReference>
<feature type="transmembrane region" description="Helical" evidence="5">
    <location>
        <begin position="43"/>
        <end position="62"/>
    </location>
</feature>
<gene>
    <name evidence="7" type="ORF">CSUNSWCD_967</name>
</gene>
<reference evidence="7 8" key="1">
    <citation type="journal article" date="2013" name="Genome Announc.">
        <title>Genome Sequence of Campylobacter showae UNSWCD, Isolated from a Patient with Crohn's Disease.</title>
        <authorList>
            <person name="Tay A.P."/>
            <person name="Kaakoush N.O."/>
            <person name="Deshpande N.P."/>
            <person name="Chen Z."/>
            <person name="Mitchell H."/>
            <person name="Wilkins M.R."/>
        </authorList>
    </citation>
    <scope>NUCLEOTIDE SEQUENCE [LARGE SCALE GENOMIC DNA]</scope>
    <source>
        <strain evidence="7 8">CSUNSWCD</strain>
    </source>
</reference>
<evidence type="ECO:0000256" key="4">
    <source>
        <dbReference type="ARBA" id="ARBA00023136"/>
    </source>
</evidence>
<name>M5IQ48_9BACT</name>
<comment type="subcellular location">
    <subcellularLocation>
        <location evidence="1">Membrane</location>
        <topology evidence="1">Multi-pass membrane protein</topology>
    </subcellularLocation>
</comment>
<feature type="domain" description="Ion transport" evidence="6">
    <location>
        <begin position="10"/>
        <end position="149"/>
    </location>
</feature>
<evidence type="ECO:0000256" key="1">
    <source>
        <dbReference type="ARBA" id="ARBA00004141"/>
    </source>
</evidence>
<feature type="transmembrane region" description="Helical" evidence="5">
    <location>
        <begin position="114"/>
        <end position="136"/>
    </location>
</feature>
<dbReference type="PANTHER" id="PTHR10037">
    <property type="entry name" value="VOLTAGE-GATED CATION CHANNEL CALCIUM AND SODIUM"/>
    <property type="match status" value="1"/>
</dbReference>
<protein>
    <submittedName>
        <fullName evidence="7">Cation channel family protein</fullName>
    </submittedName>
</protein>
<dbReference type="InterPro" id="IPR027359">
    <property type="entry name" value="Volt_channel_dom_sf"/>
</dbReference>
<sequence length="169" mass="19476">MIKACIQSPKFQNCIIAVIVFNAVILGIDTIDMAPRFKQILHILDAACLVIYVAEIILKLSVYKLYFFKNGWNIFDFIIVTLCLVPNIENLAILRAFRVLRVLRLLSMFPRMRLVANALLNSIAPMFSIVFYSLYFFTFTGYYALTFLANDFPNFSVRSAAVFIVFFRL</sequence>
<feature type="transmembrane region" description="Helical" evidence="5">
    <location>
        <begin position="74"/>
        <end position="93"/>
    </location>
</feature>
<keyword evidence="3 5" id="KW-1133">Transmembrane helix</keyword>
<evidence type="ECO:0000259" key="6">
    <source>
        <dbReference type="Pfam" id="PF00520"/>
    </source>
</evidence>
<keyword evidence="4 5" id="KW-0472">Membrane</keyword>
<dbReference type="Pfam" id="PF00520">
    <property type="entry name" value="Ion_trans"/>
    <property type="match status" value="1"/>
</dbReference>